<dbReference type="GO" id="GO:0016301">
    <property type="term" value="F:kinase activity"/>
    <property type="evidence" value="ECO:0007669"/>
    <property type="project" value="UniProtKB-KW"/>
</dbReference>
<dbReference type="InterPro" id="IPR043129">
    <property type="entry name" value="ATPase_NBD"/>
</dbReference>
<dbReference type="EMBL" id="UINC01224538">
    <property type="protein sequence ID" value="SVE54204.1"/>
    <property type="molecule type" value="Genomic_DNA"/>
</dbReference>
<evidence type="ECO:0000313" key="4">
    <source>
        <dbReference type="EMBL" id="SVE54204.1"/>
    </source>
</evidence>
<feature type="non-terminal residue" evidence="4">
    <location>
        <position position="136"/>
    </location>
</feature>
<dbReference type="AlphaFoldDB" id="A0A383EC64"/>
<gene>
    <name evidence="4" type="ORF">METZ01_LOCUS507058</name>
</gene>
<reference evidence="4" key="1">
    <citation type="submission" date="2018-05" db="EMBL/GenBank/DDBJ databases">
        <authorList>
            <person name="Lanie J.A."/>
            <person name="Ng W.-L."/>
            <person name="Kazmierczak K.M."/>
            <person name="Andrzejewski T.M."/>
            <person name="Davidsen T.M."/>
            <person name="Wayne K.J."/>
            <person name="Tettelin H."/>
            <person name="Glass J.I."/>
            <person name="Rusch D."/>
            <person name="Podicherti R."/>
            <person name="Tsui H.-C.T."/>
            <person name="Winkler M.E."/>
        </authorList>
    </citation>
    <scope>NUCLEOTIDE SEQUENCE</scope>
</reference>
<dbReference type="Pfam" id="PF02782">
    <property type="entry name" value="FGGY_C"/>
    <property type="match status" value="1"/>
</dbReference>
<dbReference type="SUPFAM" id="SSF53067">
    <property type="entry name" value="Actin-like ATPase domain"/>
    <property type="match status" value="1"/>
</dbReference>
<organism evidence="4">
    <name type="scientific">marine metagenome</name>
    <dbReference type="NCBI Taxonomy" id="408172"/>
    <lineage>
        <taxon>unclassified sequences</taxon>
        <taxon>metagenomes</taxon>
        <taxon>ecological metagenomes</taxon>
    </lineage>
</organism>
<dbReference type="PANTHER" id="PTHR43095">
    <property type="entry name" value="SUGAR KINASE"/>
    <property type="match status" value="1"/>
</dbReference>
<protein>
    <recommendedName>
        <fullName evidence="3">Carbohydrate kinase FGGY C-terminal domain-containing protein</fullName>
    </recommendedName>
</protein>
<proteinExistence type="predicted"/>
<evidence type="ECO:0000256" key="2">
    <source>
        <dbReference type="ARBA" id="ARBA00022777"/>
    </source>
</evidence>
<dbReference type="GO" id="GO:0005975">
    <property type="term" value="P:carbohydrate metabolic process"/>
    <property type="evidence" value="ECO:0007669"/>
    <property type="project" value="InterPro"/>
</dbReference>
<sequence>MGFAEHVIVSSDRQYYYLFGSIWTTSASIDWIKNIVAGKESFSEIINKVKAIPSGANGVNFFPHLRFGSPPNPVQNSRGAFTGLSTDTDSSTLLRAVLEGVSLDTKHVFETMIKQLNTSYEEILTTGGATQNKLLL</sequence>
<evidence type="ECO:0000256" key="1">
    <source>
        <dbReference type="ARBA" id="ARBA00022679"/>
    </source>
</evidence>
<evidence type="ECO:0000259" key="3">
    <source>
        <dbReference type="Pfam" id="PF02782"/>
    </source>
</evidence>
<dbReference type="InterPro" id="IPR050406">
    <property type="entry name" value="FGGY_Carb_Kinase"/>
</dbReference>
<dbReference type="Gene3D" id="3.30.420.40">
    <property type="match status" value="1"/>
</dbReference>
<keyword evidence="2" id="KW-0418">Kinase</keyword>
<feature type="domain" description="Carbohydrate kinase FGGY C-terminal" evidence="3">
    <location>
        <begin position="12"/>
        <end position="136"/>
    </location>
</feature>
<accession>A0A383EC64</accession>
<dbReference type="InterPro" id="IPR018485">
    <property type="entry name" value="FGGY_C"/>
</dbReference>
<keyword evidence="1" id="KW-0808">Transferase</keyword>
<name>A0A383EC64_9ZZZZ</name>